<dbReference type="Proteomes" id="UP000177039">
    <property type="component" value="Unassembled WGS sequence"/>
</dbReference>
<dbReference type="GO" id="GO:0004377">
    <property type="term" value="F:GDP-Man:Man(3)GlcNAc(2)-PP-Dol alpha-1,2-mannosyltransferase activity"/>
    <property type="evidence" value="ECO:0007669"/>
    <property type="project" value="InterPro"/>
</dbReference>
<accession>A0A1F5H2U1</accession>
<dbReference type="InterPro" id="IPR001296">
    <property type="entry name" value="Glyco_trans_1"/>
</dbReference>
<evidence type="ECO:0000313" key="2">
    <source>
        <dbReference type="EMBL" id="OGD98482.1"/>
    </source>
</evidence>
<evidence type="ECO:0000313" key="3">
    <source>
        <dbReference type="Proteomes" id="UP000177039"/>
    </source>
</evidence>
<dbReference type="Pfam" id="PF00534">
    <property type="entry name" value="Glycos_transf_1"/>
    <property type="match status" value="1"/>
</dbReference>
<name>A0A1F5H2U1_9BACT</name>
<dbReference type="GO" id="GO:0006487">
    <property type="term" value="P:protein N-linked glycosylation"/>
    <property type="evidence" value="ECO:0007669"/>
    <property type="project" value="TreeGrafter"/>
</dbReference>
<dbReference type="Gene3D" id="3.40.50.2000">
    <property type="entry name" value="Glycogen Phosphorylase B"/>
    <property type="match status" value="2"/>
</dbReference>
<proteinExistence type="predicted"/>
<dbReference type="CDD" id="cd03801">
    <property type="entry name" value="GT4_PimA-like"/>
    <property type="match status" value="1"/>
</dbReference>
<feature type="domain" description="Glycosyl transferase family 1" evidence="1">
    <location>
        <begin position="157"/>
        <end position="328"/>
    </location>
</feature>
<gene>
    <name evidence="2" type="ORF">A3B54_04430</name>
</gene>
<reference evidence="2 3" key="1">
    <citation type="journal article" date="2016" name="Nat. Commun.">
        <title>Thousands of microbial genomes shed light on interconnected biogeochemical processes in an aquifer system.</title>
        <authorList>
            <person name="Anantharaman K."/>
            <person name="Brown C.T."/>
            <person name="Hug L.A."/>
            <person name="Sharon I."/>
            <person name="Castelle C.J."/>
            <person name="Probst A.J."/>
            <person name="Thomas B.C."/>
            <person name="Singh A."/>
            <person name="Wilkins M.J."/>
            <person name="Karaoz U."/>
            <person name="Brodie E.L."/>
            <person name="Williams K.H."/>
            <person name="Hubbard S.S."/>
            <person name="Banfield J.F."/>
        </authorList>
    </citation>
    <scope>NUCLEOTIDE SEQUENCE [LARGE SCALE GENOMIC DNA]</scope>
</reference>
<sequence>MKFGFYSPYLDTFGGGERYILTLASHLSKNHLVDIFWDDPNIKPSLARFLKIDLTKIRFTKNIFKKNLFEKTFLTFGYNLIFVLSDGSIPLTFASKNILHFQVPFNFPQVNLAAKIKLKRYRYVICNSHFTKSFIDKSFKVDSRVIYPPVDVKSITPGQKEKLILSVGRFSRKQLHPKNQEVLIEVFKEVAKKAPGWKLVLVGQAKKEDSKYIRSLKKQARGHAIKIIENLKVDKLRKLYSQASIYWHATGFGEDENKNPQMMEHFGISTVEACAAGAVPVVIGKGGQKEIVQDGKNGLLWMTKSELYETSLSLINNKGQLRSLSRAAVKNSKRFSQEVFFREYEKIIF</sequence>
<protein>
    <recommendedName>
        <fullName evidence="1">Glycosyl transferase family 1 domain-containing protein</fullName>
    </recommendedName>
</protein>
<evidence type="ECO:0000259" key="1">
    <source>
        <dbReference type="Pfam" id="PF00534"/>
    </source>
</evidence>
<dbReference type="PANTHER" id="PTHR45919:SF1">
    <property type="entry name" value="GDP-MAN:MAN(3)GLCNAC(2)-PP-DOL ALPHA-1,2-MANNOSYLTRANSFERASE"/>
    <property type="match status" value="1"/>
</dbReference>
<dbReference type="GO" id="GO:0016020">
    <property type="term" value="C:membrane"/>
    <property type="evidence" value="ECO:0007669"/>
    <property type="project" value="TreeGrafter"/>
</dbReference>
<dbReference type="AlphaFoldDB" id="A0A1F5H2U1"/>
<dbReference type="PANTHER" id="PTHR45919">
    <property type="entry name" value="GDP-MAN:MAN(3)GLCNAC(2)-PP-DOL ALPHA-1,2-MANNOSYLTRANSFERASE"/>
    <property type="match status" value="1"/>
</dbReference>
<dbReference type="InterPro" id="IPR038013">
    <property type="entry name" value="ALG11"/>
</dbReference>
<organism evidence="2 3">
    <name type="scientific">Candidatus Curtissbacteria bacterium RIFCSPLOWO2_01_FULL_42_50</name>
    <dbReference type="NCBI Taxonomy" id="1797730"/>
    <lineage>
        <taxon>Bacteria</taxon>
        <taxon>Candidatus Curtissiibacteriota</taxon>
    </lineage>
</organism>
<dbReference type="EMBL" id="MFBT01000036">
    <property type="protein sequence ID" value="OGD98482.1"/>
    <property type="molecule type" value="Genomic_DNA"/>
</dbReference>
<dbReference type="SUPFAM" id="SSF53756">
    <property type="entry name" value="UDP-Glycosyltransferase/glycogen phosphorylase"/>
    <property type="match status" value="1"/>
</dbReference>
<comment type="caution">
    <text evidence="2">The sequence shown here is derived from an EMBL/GenBank/DDBJ whole genome shotgun (WGS) entry which is preliminary data.</text>
</comment>